<accession>A0ABZ2AY30</accession>
<dbReference type="Proteomes" id="UP001432216">
    <property type="component" value="Chromosome 6"/>
</dbReference>
<sequence>MFQDHPLFSPGAMQEEQDVISRGVANSTGTHTHDKISPLIQLSPLITFNINSIALFAPQCSASPVEHLHIAARTDGDLLQDGKANAVTESVVSVFGTASTSTDPYSDRIGNDGRAYLQDLSILNATDSSAGEFRSTVQDLVRRQLKGQWRILRKNVHEERSGLRMSRYEPVMEGNVEEVQTVQSMDDRMPNQIWESTLSHTGPYSQIGSGMTDEPPPPYRSQKGSEDSSQSSSIYSQQRLQSQYESYQSHHRRLHPQQCMSHQITPL</sequence>
<dbReference type="EMBL" id="CP143811">
    <property type="protein sequence ID" value="WVO22784.1"/>
    <property type="molecule type" value="Genomic_DNA"/>
</dbReference>
<dbReference type="RefSeq" id="XP_064722023.1">
    <property type="nucleotide sequence ID" value="XM_064865951.1"/>
</dbReference>
<name>A0ABZ2AY30_9TREE</name>
<keyword evidence="3" id="KW-1185">Reference proteome</keyword>
<protein>
    <submittedName>
        <fullName evidence="2">Uncharacterized protein</fullName>
    </submittedName>
</protein>
<evidence type="ECO:0000313" key="2">
    <source>
        <dbReference type="EMBL" id="WVO22784.1"/>
    </source>
</evidence>
<reference evidence="2 3" key="1">
    <citation type="submission" date="2024-01" db="EMBL/GenBank/DDBJ databases">
        <title>Comparative genomics of Cryptococcus and Kwoniella reveals pathogenesis evolution and contrasting modes of karyotype evolution via chromosome fusion or intercentromeric recombination.</title>
        <authorList>
            <person name="Coelho M.A."/>
            <person name="David-Palma M."/>
            <person name="Shea T."/>
            <person name="Bowers K."/>
            <person name="McGinley-Smith S."/>
            <person name="Mohammad A.W."/>
            <person name="Gnirke A."/>
            <person name="Yurkov A.M."/>
            <person name="Nowrousian M."/>
            <person name="Sun S."/>
            <person name="Cuomo C.A."/>
            <person name="Heitman J."/>
        </authorList>
    </citation>
    <scope>NUCLEOTIDE SEQUENCE [LARGE SCALE GENOMIC DNA]</scope>
    <source>
        <strain evidence="2 3">7685027</strain>
    </source>
</reference>
<dbReference type="GeneID" id="89990894"/>
<feature type="compositionally biased region" description="Low complexity" evidence="1">
    <location>
        <begin position="227"/>
        <end position="243"/>
    </location>
</feature>
<feature type="region of interest" description="Disordered" evidence="1">
    <location>
        <begin position="198"/>
        <end position="267"/>
    </location>
</feature>
<evidence type="ECO:0000256" key="1">
    <source>
        <dbReference type="SAM" id="MobiDB-lite"/>
    </source>
</evidence>
<gene>
    <name evidence="2" type="ORF">IAS62_004122</name>
</gene>
<feature type="compositionally biased region" description="Polar residues" evidence="1">
    <location>
        <begin position="258"/>
        <end position="267"/>
    </location>
</feature>
<proteinExistence type="predicted"/>
<organism evidence="2 3">
    <name type="scientific">Cryptococcus decagattii</name>
    <dbReference type="NCBI Taxonomy" id="1859122"/>
    <lineage>
        <taxon>Eukaryota</taxon>
        <taxon>Fungi</taxon>
        <taxon>Dikarya</taxon>
        <taxon>Basidiomycota</taxon>
        <taxon>Agaricomycotina</taxon>
        <taxon>Tremellomycetes</taxon>
        <taxon>Tremellales</taxon>
        <taxon>Cryptococcaceae</taxon>
        <taxon>Cryptococcus</taxon>
        <taxon>Cryptococcus gattii species complex</taxon>
    </lineage>
</organism>
<feature type="compositionally biased region" description="Polar residues" evidence="1">
    <location>
        <begin position="198"/>
        <end position="209"/>
    </location>
</feature>
<evidence type="ECO:0000313" key="3">
    <source>
        <dbReference type="Proteomes" id="UP001432216"/>
    </source>
</evidence>